<dbReference type="Pfam" id="PF01694">
    <property type="entry name" value="Rhomboid"/>
    <property type="match status" value="1"/>
</dbReference>
<dbReference type="GO" id="GO:0016020">
    <property type="term" value="C:membrane"/>
    <property type="evidence" value="ECO:0007669"/>
    <property type="project" value="UniProtKB-SubCell"/>
</dbReference>
<dbReference type="Proteomes" id="UP000007590">
    <property type="component" value="Chromosome"/>
</dbReference>
<dbReference type="InterPro" id="IPR019734">
    <property type="entry name" value="TPR_rpt"/>
</dbReference>
<dbReference type="InterPro" id="IPR011990">
    <property type="entry name" value="TPR-like_helical_dom_sf"/>
</dbReference>
<dbReference type="Gene3D" id="1.25.40.10">
    <property type="entry name" value="Tetratricopeptide repeat domain"/>
    <property type="match status" value="1"/>
</dbReference>
<dbReference type="RefSeq" id="WP_014678454.1">
    <property type="nucleotide sequence ID" value="NC_017770.1"/>
</dbReference>
<dbReference type="PANTHER" id="PTHR43731">
    <property type="entry name" value="RHOMBOID PROTEASE"/>
    <property type="match status" value="1"/>
</dbReference>
<evidence type="ECO:0000256" key="2">
    <source>
        <dbReference type="ARBA" id="ARBA00009045"/>
    </source>
</evidence>
<dbReference type="HOGENOM" id="CLU_852332_0_0_10"/>
<keyword evidence="10" id="KW-1185">Reference proteome</keyword>
<protein>
    <submittedName>
        <fullName evidence="9">Putative membrane protein</fullName>
    </submittedName>
</protein>
<evidence type="ECO:0000256" key="1">
    <source>
        <dbReference type="ARBA" id="ARBA00004141"/>
    </source>
</evidence>
<dbReference type="Gene3D" id="1.20.1540.10">
    <property type="entry name" value="Rhomboid-like"/>
    <property type="match status" value="1"/>
</dbReference>
<gene>
    <name evidence="9" type="ordered locus">Solca_0069</name>
</gene>
<organism evidence="9 10">
    <name type="scientific">Solitalea canadensis (strain ATCC 29591 / DSM 3403 / JCM 21819 / LMG 8368 / NBRC 15130 / NCIMB 12057 / USAM 9D)</name>
    <name type="common">Flexibacter canadensis</name>
    <dbReference type="NCBI Taxonomy" id="929556"/>
    <lineage>
        <taxon>Bacteria</taxon>
        <taxon>Pseudomonadati</taxon>
        <taxon>Bacteroidota</taxon>
        <taxon>Sphingobacteriia</taxon>
        <taxon>Sphingobacteriales</taxon>
        <taxon>Sphingobacteriaceae</taxon>
        <taxon>Solitalea</taxon>
    </lineage>
</organism>
<dbReference type="GO" id="GO:0004252">
    <property type="term" value="F:serine-type endopeptidase activity"/>
    <property type="evidence" value="ECO:0007669"/>
    <property type="project" value="InterPro"/>
</dbReference>
<dbReference type="STRING" id="929556.Solca_0069"/>
<reference evidence="9" key="1">
    <citation type="submission" date="2012-02" db="EMBL/GenBank/DDBJ databases">
        <title>The complete genome of Solitalea canadensis DSM 3403.</title>
        <authorList>
            <consortium name="US DOE Joint Genome Institute (JGI-PGF)"/>
            <person name="Lucas S."/>
            <person name="Copeland A."/>
            <person name="Lapidus A."/>
            <person name="Glavina del Rio T."/>
            <person name="Dalin E."/>
            <person name="Tice H."/>
            <person name="Bruce D."/>
            <person name="Goodwin L."/>
            <person name="Pitluck S."/>
            <person name="Peters L."/>
            <person name="Ovchinnikova G."/>
            <person name="Lu M."/>
            <person name="Kyrpides N."/>
            <person name="Mavromatis K."/>
            <person name="Ivanova N."/>
            <person name="Brettin T."/>
            <person name="Detter J.C."/>
            <person name="Han C."/>
            <person name="Larimer F."/>
            <person name="Land M."/>
            <person name="Hauser L."/>
            <person name="Markowitz V."/>
            <person name="Cheng J.-F."/>
            <person name="Hugenholtz P."/>
            <person name="Woyke T."/>
            <person name="Wu D."/>
            <person name="Spring S."/>
            <person name="Schroeder M."/>
            <person name="Kopitz M."/>
            <person name="Brambilla E."/>
            <person name="Klenk H.-P."/>
            <person name="Eisen J.A."/>
        </authorList>
    </citation>
    <scope>NUCLEOTIDE SEQUENCE</scope>
    <source>
        <strain evidence="9">DSM 3403</strain>
    </source>
</reference>
<dbReference type="eggNOG" id="COG0705">
    <property type="taxonomic scope" value="Bacteria"/>
</dbReference>
<dbReference type="InterPro" id="IPR022764">
    <property type="entry name" value="Peptidase_S54_rhomboid_dom"/>
</dbReference>
<feature type="transmembrane region" description="Helical" evidence="7">
    <location>
        <begin position="102"/>
        <end position="122"/>
    </location>
</feature>
<dbReference type="OrthoDB" id="9778341at2"/>
<name>H8KST2_SOLCM</name>
<evidence type="ECO:0000259" key="8">
    <source>
        <dbReference type="Pfam" id="PF01694"/>
    </source>
</evidence>
<sequence length="326" mass="36921">MSESQAIEQSSDQSFKKYIPVFTLICCLISIVLYVGINLEEDPNTWEALYKWGAPSNFDIFKGNYWGLISSNFLHIEFWHIGLNLYWIWILGKKVEFESKKVNFILLILSSALVSSLAQLSFSSTTGIGLSGVGYALFGFIFIRSKTTIAYENYLDKKIVNLFFVWLLVGILLTKTNILPVANAAHAGGLLWGMLMAYLAGFNSSKQWSVGIAAIAILGSSIFWNPFSTALLSYQAYDLHNHQQLDKAMLIYKEIIKRDKNNAFAKTNIQQLEIHELEEKAALLFEKQNYAEAKKIYQQILTIDKNNESAKINLAKINDEIALWGK</sequence>
<dbReference type="SUPFAM" id="SSF48452">
    <property type="entry name" value="TPR-like"/>
    <property type="match status" value="1"/>
</dbReference>
<dbReference type="KEGG" id="scn:Solca_0069"/>
<feature type="domain" description="Peptidase S54 rhomboid" evidence="8">
    <location>
        <begin position="63"/>
        <end position="199"/>
    </location>
</feature>
<evidence type="ECO:0000256" key="4">
    <source>
        <dbReference type="ARBA" id="ARBA00022801"/>
    </source>
</evidence>
<keyword evidence="5 7" id="KW-1133">Transmembrane helix</keyword>
<dbReference type="AlphaFoldDB" id="H8KST2"/>
<dbReference type="SUPFAM" id="SSF144091">
    <property type="entry name" value="Rhomboid-like"/>
    <property type="match status" value="1"/>
</dbReference>
<keyword evidence="4" id="KW-0378">Hydrolase</keyword>
<dbReference type="SMART" id="SM00028">
    <property type="entry name" value="TPR"/>
    <property type="match status" value="2"/>
</dbReference>
<keyword evidence="3 7" id="KW-0812">Transmembrane</keyword>
<proteinExistence type="inferred from homology"/>
<comment type="similarity">
    <text evidence="2">Belongs to the peptidase S54 family.</text>
</comment>
<evidence type="ECO:0000256" key="6">
    <source>
        <dbReference type="ARBA" id="ARBA00023136"/>
    </source>
</evidence>
<evidence type="ECO:0000313" key="10">
    <source>
        <dbReference type="Proteomes" id="UP000007590"/>
    </source>
</evidence>
<evidence type="ECO:0000256" key="7">
    <source>
        <dbReference type="SAM" id="Phobius"/>
    </source>
</evidence>
<dbReference type="InterPro" id="IPR050925">
    <property type="entry name" value="Rhomboid_protease_S54"/>
</dbReference>
<comment type="subcellular location">
    <subcellularLocation>
        <location evidence="1">Membrane</location>
        <topology evidence="1">Multi-pass membrane protein</topology>
    </subcellularLocation>
</comment>
<accession>H8KST2</accession>
<dbReference type="InterPro" id="IPR035952">
    <property type="entry name" value="Rhomboid-like_sf"/>
</dbReference>
<feature type="transmembrane region" description="Helical" evidence="7">
    <location>
        <begin position="159"/>
        <end position="178"/>
    </location>
</feature>
<dbReference type="PANTHER" id="PTHR43731:SF14">
    <property type="entry name" value="PRESENILIN-ASSOCIATED RHOMBOID-LIKE PROTEIN, MITOCHONDRIAL"/>
    <property type="match status" value="1"/>
</dbReference>
<feature type="transmembrane region" description="Helical" evidence="7">
    <location>
        <begin position="208"/>
        <end position="227"/>
    </location>
</feature>
<evidence type="ECO:0000313" key="9">
    <source>
        <dbReference type="EMBL" id="AFD05226.1"/>
    </source>
</evidence>
<dbReference type="EMBL" id="CP003349">
    <property type="protein sequence ID" value="AFD05226.1"/>
    <property type="molecule type" value="Genomic_DNA"/>
</dbReference>
<keyword evidence="6 7" id="KW-0472">Membrane</keyword>
<feature type="transmembrane region" description="Helical" evidence="7">
    <location>
        <begin position="128"/>
        <end position="147"/>
    </location>
</feature>
<feature type="transmembrane region" description="Helical" evidence="7">
    <location>
        <begin position="18"/>
        <end position="37"/>
    </location>
</feature>
<evidence type="ECO:0000256" key="3">
    <source>
        <dbReference type="ARBA" id="ARBA00022692"/>
    </source>
</evidence>
<evidence type="ECO:0000256" key="5">
    <source>
        <dbReference type="ARBA" id="ARBA00022989"/>
    </source>
</evidence>
<feature type="transmembrane region" description="Helical" evidence="7">
    <location>
        <begin position="65"/>
        <end position="90"/>
    </location>
</feature>